<protein>
    <submittedName>
        <fullName evidence="1">Uncharacterized protein</fullName>
    </submittedName>
</protein>
<gene>
    <name evidence="1" type="ORF">ACTIVE_6512</name>
</gene>
<organism evidence="1 2">
    <name type="scientific">Actinomadura verrucosospora</name>
    <dbReference type="NCBI Taxonomy" id="46165"/>
    <lineage>
        <taxon>Bacteria</taxon>
        <taxon>Bacillati</taxon>
        <taxon>Actinomycetota</taxon>
        <taxon>Actinomycetes</taxon>
        <taxon>Streptosporangiales</taxon>
        <taxon>Thermomonosporaceae</taxon>
        <taxon>Actinomadura</taxon>
    </lineage>
</organism>
<keyword evidence="2" id="KW-1185">Reference proteome</keyword>
<dbReference type="RefSeq" id="WP_173098581.1">
    <property type="nucleotide sequence ID" value="NZ_CP053892.1"/>
</dbReference>
<name>A0A7D3ZNI0_ACTVE</name>
<evidence type="ECO:0000313" key="2">
    <source>
        <dbReference type="Proteomes" id="UP000501240"/>
    </source>
</evidence>
<proteinExistence type="predicted"/>
<dbReference type="EMBL" id="CP053892">
    <property type="protein sequence ID" value="QKG24861.1"/>
    <property type="molecule type" value="Genomic_DNA"/>
</dbReference>
<reference evidence="1 2" key="1">
    <citation type="submission" date="2020-05" db="EMBL/GenBank/DDBJ databases">
        <title>Actinomadura verrucosospora NRRL-B18236 (PFL_A860) Genome sequencing and assembly.</title>
        <authorList>
            <person name="Samborskyy M."/>
        </authorList>
    </citation>
    <scope>NUCLEOTIDE SEQUENCE [LARGE SCALE GENOMIC DNA]</scope>
    <source>
        <strain evidence="1 2">NRRL:B18236</strain>
    </source>
</reference>
<sequence>METSRLVFRSVTEPEVPVYAAAGSDPEAQRWLGWTPADIVRERRRRRLLRSKPGTRPATRFYPQAMLARRPRARARPPGRRPSRCPSAVPEVLDLLIPGGGAAFGRSPVA</sequence>
<dbReference type="Proteomes" id="UP000501240">
    <property type="component" value="Chromosome"/>
</dbReference>
<evidence type="ECO:0000313" key="1">
    <source>
        <dbReference type="EMBL" id="QKG24861.1"/>
    </source>
</evidence>
<accession>A0A7D3ZNI0</accession>
<dbReference type="AlphaFoldDB" id="A0A7D3ZNI0"/>